<name>A0A399G0T4_9ACTN</name>
<dbReference type="KEGG" id="thao:NI17_001200"/>
<accession>A0A399G0T4</accession>
<gene>
    <name evidence="1" type="ORF">NI17_001200</name>
</gene>
<sequence length="216" mass="22410">MLAFTMALIDVAARAAALPDAGADGHRSDLVAVCARLDGAVRAAEEVTALLAARVGARTTEAVPEARAAAALEEQMTALTGAGRLLRGFVQDFGAVDGDLYARASALVGSGVNVLDSLADVVGQGRLPLGPSGDEIAGLAWRSRGPDTASRLSRQSRMVAGARERWRRAAPPVRGEWGPLHRDEAARYLRLCCTRESLADGRGALAALRAGLGESS</sequence>
<evidence type="ECO:0000313" key="1">
    <source>
        <dbReference type="EMBL" id="UOE19913.1"/>
    </source>
</evidence>
<reference evidence="1" key="1">
    <citation type="submission" date="2020-10" db="EMBL/GenBank/DDBJ databases">
        <title>De novo genome project of the cellulose decomposer Thermobifida halotolerans type strain.</title>
        <authorList>
            <person name="Nagy I."/>
            <person name="Horvath B."/>
            <person name="Kukolya J."/>
            <person name="Nagy I."/>
            <person name="Orsini M."/>
        </authorList>
    </citation>
    <scope>NUCLEOTIDE SEQUENCE</scope>
    <source>
        <strain evidence="1">DSM 44931</strain>
    </source>
</reference>
<evidence type="ECO:0000313" key="2">
    <source>
        <dbReference type="Proteomes" id="UP000265719"/>
    </source>
</evidence>
<keyword evidence="2" id="KW-1185">Reference proteome</keyword>
<organism evidence="1 2">
    <name type="scientific">Thermobifida halotolerans</name>
    <dbReference type="NCBI Taxonomy" id="483545"/>
    <lineage>
        <taxon>Bacteria</taxon>
        <taxon>Bacillati</taxon>
        <taxon>Actinomycetota</taxon>
        <taxon>Actinomycetes</taxon>
        <taxon>Streptosporangiales</taxon>
        <taxon>Nocardiopsidaceae</taxon>
        <taxon>Thermobifida</taxon>
    </lineage>
</organism>
<dbReference type="OrthoDB" id="10007883at2"/>
<dbReference type="Proteomes" id="UP000265719">
    <property type="component" value="Chromosome"/>
</dbReference>
<proteinExistence type="predicted"/>
<dbReference type="AlphaFoldDB" id="A0A399G0T4"/>
<dbReference type="RefSeq" id="WP_068687816.1">
    <property type="nucleotide sequence ID" value="NZ_CP063196.1"/>
</dbReference>
<protein>
    <submittedName>
        <fullName evidence="1">Uncharacterized protein</fullName>
    </submittedName>
</protein>
<dbReference type="EMBL" id="CP063196">
    <property type="protein sequence ID" value="UOE19913.1"/>
    <property type="molecule type" value="Genomic_DNA"/>
</dbReference>